<accession>A0ABT9GWE4</accession>
<evidence type="ECO:0000256" key="5">
    <source>
        <dbReference type="RuleBase" id="RU000408"/>
    </source>
</evidence>
<dbReference type="InterPro" id="IPR012156">
    <property type="entry name" value="Cold_shock_CspA"/>
</dbReference>
<dbReference type="RefSeq" id="WP_305892643.1">
    <property type="nucleotide sequence ID" value="NZ_JAUZVZ010000004.1"/>
</dbReference>
<keyword evidence="3" id="KW-0963">Cytoplasm</keyword>
<dbReference type="Pfam" id="PF00313">
    <property type="entry name" value="CSD"/>
    <property type="match status" value="1"/>
</dbReference>
<dbReference type="EMBL" id="JAUZVZ010000004">
    <property type="protein sequence ID" value="MDP4535386.1"/>
    <property type="molecule type" value="Genomic_DNA"/>
</dbReference>
<dbReference type="PROSITE" id="PS51857">
    <property type="entry name" value="CSD_2"/>
    <property type="match status" value="1"/>
</dbReference>
<dbReference type="NCBIfam" id="TIGR02381">
    <property type="entry name" value="cspD"/>
    <property type="match status" value="1"/>
</dbReference>
<comment type="subcellular location">
    <subcellularLocation>
        <location evidence="1 5">Cytoplasm</location>
    </subcellularLocation>
</comment>
<dbReference type="PRINTS" id="PR00050">
    <property type="entry name" value="COLDSHOCK"/>
</dbReference>
<evidence type="ECO:0000313" key="8">
    <source>
        <dbReference type="Proteomes" id="UP001231616"/>
    </source>
</evidence>
<dbReference type="Proteomes" id="UP001231616">
    <property type="component" value="Unassembled WGS sequence"/>
</dbReference>
<keyword evidence="4" id="KW-0238">DNA-binding</keyword>
<dbReference type="InterPro" id="IPR050181">
    <property type="entry name" value="Cold_shock_domain"/>
</dbReference>
<name>A0ABT9GWE4_9GAMM</name>
<dbReference type="SMART" id="SM00357">
    <property type="entry name" value="CSP"/>
    <property type="match status" value="1"/>
</dbReference>
<proteinExistence type="predicted"/>
<dbReference type="PANTHER" id="PTHR11544">
    <property type="entry name" value="COLD SHOCK DOMAIN CONTAINING PROTEINS"/>
    <property type="match status" value="1"/>
</dbReference>
<dbReference type="InterPro" id="IPR012751">
    <property type="entry name" value="CspD"/>
</dbReference>
<protein>
    <recommendedName>
        <fullName evidence="2">Cold shock-like protein CspD</fullName>
    </recommendedName>
</protein>
<evidence type="ECO:0000259" key="6">
    <source>
        <dbReference type="PROSITE" id="PS51857"/>
    </source>
</evidence>
<reference evidence="7 8" key="1">
    <citation type="submission" date="2023-08" db="EMBL/GenBank/DDBJ databases">
        <authorList>
            <person name="Joshi A."/>
            <person name="Thite S."/>
        </authorList>
    </citation>
    <scope>NUCLEOTIDE SEQUENCE [LARGE SCALE GENOMIC DNA]</scope>
    <source>
        <strain evidence="7 8">AC40</strain>
    </source>
</reference>
<organism evidence="7 8">
    <name type="scientific">Alkalimonas collagenimarina</name>
    <dbReference type="NCBI Taxonomy" id="400390"/>
    <lineage>
        <taxon>Bacteria</taxon>
        <taxon>Pseudomonadati</taxon>
        <taxon>Pseudomonadota</taxon>
        <taxon>Gammaproteobacteria</taxon>
        <taxon>Alkalimonas</taxon>
    </lineage>
</organism>
<gene>
    <name evidence="7" type="primary">cspD</name>
    <name evidence="7" type="ORF">Q3O60_04185</name>
</gene>
<dbReference type="InterPro" id="IPR012340">
    <property type="entry name" value="NA-bd_OB-fold"/>
</dbReference>
<evidence type="ECO:0000256" key="1">
    <source>
        <dbReference type="ARBA" id="ARBA00004496"/>
    </source>
</evidence>
<dbReference type="InterPro" id="IPR011129">
    <property type="entry name" value="CSD"/>
</dbReference>
<evidence type="ECO:0000256" key="2">
    <source>
        <dbReference type="ARBA" id="ARBA00022318"/>
    </source>
</evidence>
<keyword evidence="8" id="KW-1185">Reference proteome</keyword>
<evidence type="ECO:0000256" key="3">
    <source>
        <dbReference type="ARBA" id="ARBA00022490"/>
    </source>
</evidence>
<evidence type="ECO:0000313" key="7">
    <source>
        <dbReference type="EMBL" id="MDP4535386.1"/>
    </source>
</evidence>
<comment type="caution">
    <text evidence="7">The sequence shown here is derived from an EMBL/GenBank/DDBJ whole genome shotgun (WGS) entry which is preliminary data.</text>
</comment>
<dbReference type="CDD" id="cd04458">
    <property type="entry name" value="CSP_CDS"/>
    <property type="match status" value="1"/>
</dbReference>
<dbReference type="PIRSF" id="PIRSF002599">
    <property type="entry name" value="Cold_shock_A"/>
    <property type="match status" value="1"/>
</dbReference>
<evidence type="ECO:0000256" key="4">
    <source>
        <dbReference type="ARBA" id="ARBA00023125"/>
    </source>
</evidence>
<dbReference type="InterPro" id="IPR002059">
    <property type="entry name" value="CSP_DNA-bd"/>
</dbReference>
<dbReference type="Gene3D" id="2.40.50.140">
    <property type="entry name" value="Nucleic acid-binding proteins"/>
    <property type="match status" value="1"/>
</dbReference>
<dbReference type="InterPro" id="IPR019844">
    <property type="entry name" value="CSD_CS"/>
</dbReference>
<sequence>MATGKVKWFNNAKGFGFIREDGRDEDIFAHYSTITMDGYRTLKAGQDVQFDLAEGPKGLHAVNIVLPGEEQADT</sequence>
<feature type="domain" description="CSD" evidence="6">
    <location>
        <begin position="1"/>
        <end position="66"/>
    </location>
</feature>
<dbReference type="PROSITE" id="PS00352">
    <property type="entry name" value="CSD_1"/>
    <property type="match status" value="1"/>
</dbReference>
<dbReference type="SUPFAM" id="SSF50249">
    <property type="entry name" value="Nucleic acid-binding proteins"/>
    <property type="match status" value="1"/>
</dbReference>